<accession>A0A6A6YP25</accession>
<feature type="compositionally biased region" description="Basic and acidic residues" evidence="1">
    <location>
        <begin position="20"/>
        <end position="29"/>
    </location>
</feature>
<dbReference type="AlphaFoldDB" id="A0A6A6YP25"/>
<dbReference type="OrthoDB" id="5280830at2759"/>
<reference evidence="2 4" key="1">
    <citation type="journal article" date="2020" name="Stud. Mycol.">
        <title>101 Dothideomycetes genomes: a test case for predicting lifestyles and emergence of pathogens.</title>
        <authorList>
            <person name="Haridas S."/>
            <person name="Albert R."/>
            <person name="Binder M."/>
            <person name="Bloem J."/>
            <person name="Labutti K."/>
            <person name="Salamov A."/>
            <person name="Andreopoulos B."/>
            <person name="Baker S."/>
            <person name="Barry K."/>
            <person name="Bills G."/>
            <person name="Bluhm B."/>
            <person name="Cannon C."/>
            <person name="Castanera R."/>
            <person name="Culley D."/>
            <person name="Daum C."/>
            <person name="Ezra D."/>
            <person name="Gonzalez J."/>
            <person name="Henrissat B."/>
            <person name="Kuo A."/>
            <person name="Liang C."/>
            <person name="Lipzen A."/>
            <person name="Lutzoni F."/>
            <person name="Magnuson J."/>
            <person name="Mondo S."/>
            <person name="Nolan M."/>
            <person name="Ohm R."/>
            <person name="Pangilinan J."/>
            <person name="Park H.-J."/>
            <person name="Ramirez L."/>
            <person name="Alfaro M."/>
            <person name="Sun H."/>
            <person name="Tritt A."/>
            <person name="Yoshinaga Y."/>
            <person name="Zwiers L.-H."/>
            <person name="Turgeon B."/>
            <person name="Goodwin S."/>
            <person name="Spatafora J."/>
            <person name="Crous P."/>
            <person name="Grigoriev I."/>
        </authorList>
    </citation>
    <scope>NUCLEOTIDE SEQUENCE</scope>
    <source>
        <strain evidence="2 4">CBS 304.34</strain>
    </source>
</reference>
<dbReference type="Proteomes" id="UP000504636">
    <property type="component" value="Unplaced"/>
</dbReference>
<evidence type="ECO:0000313" key="4">
    <source>
        <dbReference type="RefSeq" id="XP_033576581.1"/>
    </source>
</evidence>
<evidence type="ECO:0000256" key="1">
    <source>
        <dbReference type="SAM" id="MobiDB-lite"/>
    </source>
</evidence>
<proteinExistence type="predicted"/>
<evidence type="ECO:0000313" key="3">
    <source>
        <dbReference type="Proteomes" id="UP000504636"/>
    </source>
</evidence>
<keyword evidence="3" id="KW-1185">Reference proteome</keyword>
<name>A0A6A6YP25_9PEZI</name>
<organism evidence="2">
    <name type="scientific">Mytilinidion resinicola</name>
    <dbReference type="NCBI Taxonomy" id="574789"/>
    <lineage>
        <taxon>Eukaryota</taxon>
        <taxon>Fungi</taxon>
        <taxon>Dikarya</taxon>
        <taxon>Ascomycota</taxon>
        <taxon>Pezizomycotina</taxon>
        <taxon>Dothideomycetes</taxon>
        <taxon>Pleosporomycetidae</taxon>
        <taxon>Mytilinidiales</taxon>
        <taxon>Mytilinidiaceae</taxon>
        <taxon>Mytilinidion</taxon>
    </lineage>
</organism>
<evidence type="ECO:0000313" key="2">
    <source>
        <dbReference type="EMBL" id="KAF2809617.1"/>
    </source>
</evidence>
<feature type="region of interest" description="Disordered" evidence="1">
    <location>
        <begin position="1"/>
        <end position="39"/>
    </location>
</feature>
<dbReference type="EMBL" id="MU003701">
    <property type="protein sequence ID" value="KAF2809617.1"/>
    <property type="molecule type" value="Genomic_DNA"/>
</dbReference>
<dbReference type="RefSeq" id="XP_033576581.1">
    <property type="nucleotide sequence ID" value="XM_033725580.1"/>
</dbReference>
<protein>
    <submittedName>
        <fullName evidence="2 4">Uncharacterized protein</fullName>
    </submittedName>
</protein>
<dbReference type="GeneID" id="54466473"/>
<reference evidence="4" key="3">
    <citation type="submission" date="2025-04" db="UniProtKB">
        <authorList>
            <consortium name="RefSeq"/>
        </authorList>
    </citation>
    <scope>IDENTIFICATION</scope>
    <source>
        <strain evidence="4">CBS 304.34</strain>
    </source>
</reference>
<gene>
    <name evidence="2 4" type="ORF">BDZ99DRAFT_520959</name>
</gene>
<reference evidence="4" key="2">
    <citation type="submission" date="2020-04" db="EMBL/GenBank/DDBJ databases">
        <authorList>
            <consortium name="NCBI Genome Project"/>
        </authorList>
    </citation>
    <scope>NUCLEOTIDE SEQUENCE</scope>
    <source>
        <strain evidence="4">CBS 304.34</strain>
    </source>
</reference>
<sequence length="629" mass="70895">MQRTDSQKGGGGRSRAGSKSNRDPDKEFPEAMSPKVQAHRPDLKQGTAFYLVVCGATSETDSWMWSDFMAYTVLLRGCGINGTFLNCLDLDKIFGFLSHDNHKDIRFGQVQGTDEPLLKYTRLRYTTEPRWWEQVDPDDLMMRVWGWVVDVMKRAVPGDAVNIIVEAHGNELYGAKLGTKYLSKHQAGTLCNKFQKGVQVNFIVGACHSGIFTDIVRSQGQEPRYISSSTSAKGLAMSFPRSVSNRVRNMKFAQAWVQSLARVTLPGLPDLPRQPSRSLAEHENFLRQMTYRSVSGSMDDYQSYIAPNDLTQLVEEMVFREKIDFLYDPAVTSSRRRIEVPALDETIMRYFLTPTETSKTPHPQNSNPQGLVAELKAIVVAEKAFCNPDTHLAAEDIGVLEVLDVFHTLVSRGLLLSTAIQQPVDLVRASNEARDAGMLLGCLEGFQDADGTPCPYHLSLSDILIWFAIIILRGYNSAPGIVMETILDTKFLGGLNRDRISEYREISDNLVAWRHDPNHCVAPPGRTAGFGFWLPHNADLNSPEMVTDALLAGQKRFNRIERCFRDWFGVPENILQLEQEQERYFERHPERAPGSELRDIRWWPAPEADEAADEAFAGCGWRPFSHSKE</sequence>